<evidence type="ECO:0000313" key="3">
    <source>
        <dbReference type="EMBL" id="KAJ3255998.1"/>
    </source>
</evidence>
<feature type="compositionally biased region" description="Polar residues" evidence="2">
    <location>
        <begin position="267"/>
        <end position="285"/>
    </location>
</feature>
<organism evidence="3 4">
    <name type="scientific">Boothiomyces macroporosus</name>
    <dbReference type="NCBI Taxonomy" id="261099"/>
    <lineage>
        <taxon>Eukaryota</taxon>
        <taxon>Fungi</taxon>
        <taxon>Fungi incertae sedis</taxon>
        <taxon>Chytridiomycota</taxon>
        <taxon>Chytridiomycota incertae sedis</taxon>
        <taxon>Chytridiomycetes</taxon>
        <taxon>Rhizophydiales</taxon>
        <taxon>Terramycetaceae</taxon>
        <taxon>Boothiomyces</taxon>
    </lineage>
</organism>
<keyword evidence="1" id="KW-0677">Repeat</keyword>
<proteinExistence type="predicted"/>
<keyword evidence="4" id="KW-1185">Reference proteome</keyword>
<evidence type="ECO:0000313" key="4">
    <source>
        <dbReference type="Proteomes" id="UP001210925"/>
    </source>
</evidence>
<dbReference type="InterPro" id="IPR006597">
    <property type="entry name" value="Sel1-like"/>
</dbReference>
<dbReference type="PANTHER" id="PTHR46430">
    <property type="entry name" value="PROTEIN SKT5-RELATED"/>
    <property type="match status" value="1"/>
</dbReference>
<name>A0AAD5UIG9_9FUNG</name>
<gene>
    <name evidence="3" type="ORF">HK103_005805</name>
</gene>
<accession>A0AAD5UIG9</accession>
<feature type="compositionally biased region" description="Low complexity" evidence="2">
    <location>
        <begin position="154"/>
        <end position="165"/>
    </location>
</feature>
<sequence>MQNPYPNSQNLNRMMNPPQDTLGKPAFEQNGGSSVTLQQEYSTETKGKERLAINPEFLNAAGPKSRISYVVDDFDNYQAAYTGQNLNGRAPQPFMPNSPRDTWQHQPRYSENERLPSVPMEKQTSLPLQPFSDDHYPRGYTPGFVVPPQPRPPSSYNQPRYSQPPFQMQAPSPIQQRQSFDEPLVQKPSYMPVDNRYTPPPPVPRTPNLPNTYPAPQVMQSPPLVQAPSYMAPEVQHKLNQSYSQPSFGKQNVEAYLQGLSLNEKTNGSESDYYSGSDVESTNSYLAPPPEERPTFTTMIRKHTILREKEKQPLSVADNIEMQRKKLVKGDNKQHLEFAELLLASEGKYADEGFALLRKLANSGYPEAIYVLGDAYADDGKLSLAYTQYYSAAKRSYAPACFKVADCAEYGKGCKKSQRLAMEMYTKAATAGNLDAMYRLGKAELNGSLGLHPDIHKAIKWFKRACAVPSPEHPEPLFELFKIYERGIQPYVVADLEYARGCLTEASDFGYAPANYRLGYCYEHGLLGFEINPPESIRLYKKACETNHPDAQLALAGWYMTGADGFLKQDTKLAFELVQKSASQELPRAQYTLGYFYEKGVGVPPNDELAMKYYTIAAEKGEERAIKKVLERNPRATIKNYNDKKKKGGFFSFFKKNLTRQ</sequence>
<feature type="region of interest" description="Disordered" evidence="2">
    <location>
        <begin position="84"/>
        <end position="176"/>
    </location>
</feature>
<dbReference type="InterPro" id="IPR051726">
    <property type="entry name" value="Chitin_Synth_Reg"/>
</dbReference>
<evidence type="ECO:0000256" key="2">
    <source>
        <dbReference type="SAM" id="MobiDB-lite"/>
    </source>
</evidence>
<dbReference type="PANTHER" id="PTHR46430:SF3">
    <property type="entry name" value="ACTIVATOR OF C KINASE PROTEIN 1"/>
    <property type="match status" value="1"/>
</dbReference>
<dbReference type="EMBL" id="JADGKB010000057">
    <property type="protein sequence ID" value="KAJ3255998.1"/>
    <property type="molecule type" value="Genomic_DNA"/>
</dbReference>
<dbReference type="SMART" id="SM00671">
    <property type="entry name" value="SEL1"/>
    <property type="match status" value="7"/>
</dbReference>
<feature type="region of interest" description="Disordered" evidence="2">
    <location>
        <begin position="267"/>
        <end position="294"/>
    </location>
</feature>
<evidence type="ECO:0000256" key="1">
    <source>
        <dbReference type="ARBA" id="ARBA00022737"/>
    </source>
</evidence>
<feature type="region of interest" description="Disordered" evidence="2">
    <location>
        <begin position="1"/>
        <end position="48"/>
    </location>
</feature>
<dbReference type="Proteomes" id="UP001210925">
    <property type="component" value="Unassembled WGS sequence"/>
</dbReference>
<dbReference type="InterPro" id="IPR011990">
    <property type="entry name" value="TPR-like_helical_dom_sf"/>
</dbReference>
<feature type="compositionally biased region" description="Polar residues" evidence="2">
    <location>
        <begin position="30"/>
        <end position="42"/>
    </location>
</feature>
<protein>
    <submittedName>
        <fullName evidence="3">Uncharacterized protein</fullName>
    </submittedName>
</protein>
<comment type="caution">
    <text evidence="3">The sequence shown here is derived from an EMBL/GenBank/DDBJ whole genome shotgun (WGS) entry which is preliminary data.</text>
</comment>
<dbReference type="Gene3D" id="1.25.40.10">
    <property type="entry name" value="Tetratricopeptide repeat domain"/>
    <property type="match status" value="2"/>
</dbReference>
<dbReference type="SUPFAM" id="SSF81901">
    <property type="entry name" value="HCP-like"/>
    <property type="match status" value="1"/>
</dbReference>
<dbReference type="Pfam" id="PF08238">
    <property type="entry name" value="Sel1"/>
    <property type="match status" value="5"/>
</dbReference>
<feature type="compositionally biased region" description="Polar residues" evidence="2">
    <location>
        <begin position="1"/>
        <end position="13"/>
    </location>
</feature>
<dbReference type="AlphaFoldDB" id="A0AAD5UIG9"/>
<reference evidence="3" key="1">
    <citation type="submission" date="2020-05" db="EMBL/GenBank/DDBJ databases">
        <title>Phylogenomic resolution of chytrid fungi.</title>
        <authorList>
            <person name="Stajich J.E."/>
            <person name="Amses K."/>
            <person name="Simmons R."/>
            <person name="Seto K."/>
            <person name="Myers J."/>
            <person name="Bonds A."/>
            <person name="Quandt C.A."/>
            <person name="Barry K."/>
            <person name="Liu P."/>
            <person name="Grigoriev I."/>
            <person name="Longcore J.E."/>
            <person name="James T.Y."/>
        </authorList>
    </citation>
    <scope>NUCLEOTIDE SEQUENCE</scope>
    <source>
        <strain evidence="3">PLAUS21</strain>
    </source>
</reference>